<comment type="catalytic activity">
    <reaction evidence="9">
        <text>5-(carboxymethyl)uridine(34) in tRNA + S-adenosyl-L-methionine = 5-(2-methoxy-2-oxoethyl)uridine(34) in tRNA + S-adenosyl-L-homocysteine</text>
        <dbReference type="Rhea" id="RHEA:43208"/>
        <dbReference type="Rhea" id="RHEA-COMP:10407"/>
        <dbReference type="Rhea" id="RHEA-COMP:10408"/>
        <dbReference type="ChEBI" id="CHEBI:57856"/>
        <dbReference type="ChEBI" id="CHEBI:59789"/>
        <dbReference type="ChEBI" id="CHEBI:74851"/>
        <dbReference type="ChEBI" id="CHEBI:74882"/>
        <dbReference type="EC" id="2.1.1.229"/>
    </reaction>
</comment>
<dbReference type="OrthoDB" id="271595at2759"/>
<dbReference type="GO" id="GO:0005737">
    <property type="term" value="C:cytoplasm"/>
    <property type="evidence" value="ECO:0007669"/>
    <property type="project" value="TreeGrafter"/>
</dbReference>
<dbReference type="GO" id="GO:0106335">
    <property type="term" value="F:tRNA (5-carboxymethyluridine(34)-5-O)-methyltransferase activity"/>
    <property type="evidence" value="ECO:0007669"/>
    <property type="project" value="UniProtKB-EC"/>
</dbReference>
<comment type="caution">
    <text evidence="16">The sequence shown here is derived from an EMBL/GenBank/DDBJ whole genome shotgun (WGS) entry which is preliminary data.</text>
</comment>
<dbReference type="Proteomes" id="UP000243579">
    <property type="component" value="Unassembled WGS sequence"/>
</dbReference>
<dbReference type="InterPro" id="IPR027450">
    <property type="entry name" value="AlkB-like"/>
</dbReference>
<evidence type="ECO:0000313" key="16">
    <source>
        <dbReference type="EMBL" id="OQS01355.1"/>
    </source>
</evidence>
<evidence type="ECO:0000313" key="17">
    <source>
        <dbReference type="Proteomes" id="UP000243579"/>
    </source>
</evidence>
<dbReference type="GO" id="GO:0002098">
    <property type="term" value="P:tRNA wobble uridine modification"/>
    <property type="evidence" value="ECO:0007669"/>
    <property type="project" value="TreeGrafter"/>
</dbReference>
<dbReference type="GO" id="GO:0008757">
    <property type="term" value="F:S-adenosylmethionine-dependent methyltransferase activity"/>
    <property type="evidence" value="ECO:0007669"/>
    <property type="project" value="InterPro"/>
</dbReference>
<reference evidence="16 17" key="1">
    <citation type="journal article" date="2014" name="Genome Biol. Evol.">
        <title>The secreted proteins of Achlya hypogyna and Thraustotheca clavata identify the ancestral oomycete secretome and reveal gene acquisitions by horizontal gene transfer.</title>
        <authorList>
            <person name="Misner I."/>
            <person name="Blouin N."/>
            <person name="Leonard G."/>
            <person name="Richards T.A."/>
            <person name="Lane C.E."/>
        </authorList>
    </citation>
    <scope>NUCLEOTIDE SEQUENCE [LARGE SCALE GENOMIC DNA]</scope>
    <source>
        <strain evidence="16 17">ATCC 48635</strain>
    </source>
</reference>
<evidence type="ECO:0000256" key="4">
    <source>
        <dbReference type="ARBA" id="ARBA00022679"/>
    </source>
</evidence>
<dbReference type="InterPro" id="IPR012677">
    <property type="entry name" value="Nucleotide-bd_a/b_plait_sf"/>
</dbReference>
<dbReference type="InterPro" id="IPR013216">
    <property type="entry name" value="Methyltransf_11"/>
</dbReference>
<dbReference type="EMBL" id="JNBR01000009">
    <property type="protein sequence ID" value="OQS01355.1"/>
    <property type="molecule type" value="Genomic_DNA"/>
</dbReference>
<feature type="domain" description="Fe2OG dioxygenase" evidence="15">
    <location>
        <begin position="233"/>
        <end position="334"/>
    </location>
</feature>
<name>A0A1V9ZTM1_ACHHY</name>
<dbReference type="Gene3D" id="3.40.50.150">
    <property type="entry name" value="Vaccinia Virus protein VP39"/>
    <property type="match status" value="1"/>
</dbReference>
<dbReference type="GO" id="GO:0000049">
    <property type="term" value="F:tRNA binding"/>
    <property type="evidence" value="ECO:0007669"/>
    <property type="project" value="TreeGrafter"/>
</dbReference>
<evidence type="ECO:0000256" key="13">
    <source>
        <dbReference type="PROSITE-ProRule" id="PRU00176"/>
    </source>
</evidence>
<evidence type="ECO:0000256" key="7">
    <source>
        <dbReference type="ARBA" id="ARBA00023004"/>
    </source>
</evidence>
<dbReference type="InterPro" id="IPR000504">
    <property type="entry name" value="RRM_dom"/>
</dbReference>
<evidence type="ECO:0000256" key="8">
    <source>
        <dbReference type="ARBA" id="ARBA00023268"/>
    </source>
</evidence>
<dbReference type="InterPro" id="IPR051422">
    <property type="entry name" value="AlkB_tRNA_MeTrf/Diox"/>
</dbReference>
<dbReference type="Pfam" id="PF08241">
    <property type="entry name" value="Methyltransf_11"/>
    <property type="match status" value="1"/>
</dbReference>
<gene>
    <name evidence="16" type="ORF">ACHHYP_01193</name>
</gene>
<evidence type="ECO:0000259" key="15">
    <source>
        <dbReference type="PROSITE" id="PS51471"/>
    </source>
</evidence>
<dbReference type="InterPro" id="IPR005123">
    <property type="entry name" value="Oxoglu/Fe-dep_dioxygenase_dom"/>
</dbReference>
<dbReference type="Gene3D" id="3.30.70.330">
    <property type="match status" value="1"/>
</dbReference>
<keyword evidence="8" id="KW-0511">Multifunctional enzyme</keyword>
<evidence type="ECO:0000256" key="6">
    <source>
        <dbReference type="ARBA" id="ARBA00022884"/>
    </source>
</evidence>
<keyword evidence="17" id="KW-1185">Reference proteome</keyword>
<evidence type="ECO:0000256" key="11">
    <source>
        <dbReference type="ARBA" id="ARBA00049786"/>
    </source>
</evidence>
<accession>A0A1V9ZTM1</accession>
<dbReference type="GO" id="GO:0030488">
    <property type="term" value="P:tRNA methylation"/>
    <property type="evidence" value="ECO:0007669"/>
    <property type="project" value="TreeGrafter"/>
</dbReference>
<dbReference type="PROSITE" id="PS50102">
    <property type="entry name" value="RRM"/>
    <property type="match status" value="1"/>
</dbReference>
<feature type="domain" description="RRM" evidence="14">
    <location>
        <begin position="26"/>
        <end position="124"/>
    </location>
</feature>
<evidence type="ECO:0000256" key="9">
    <source>
        <dbReference type="ARBA" id="ARBA00034996"/>
    </source>
</evidence>
<dbReference type="Pfam" id="PF00076">
    <property type="entry name" value="RRM_1"/>
    <property type="match status" value="1"/>
</dbReference>
<keyword evidence="4" id="KW-0808">Transferase</keyword>
<dbReference type="AlphaFoldDB" id="A0A1V9ZTM1"/>
<dbReference type="InterPro" id="IPR037151">
    <property type="entry name" value="AlkB-like_sf"/>
</dbReference>
<keyword evidence="6 13" id="KW-0694">RNA-binding</keyword>
<dbReference type="CDD" id="cd02440">
    <property type="entry name" value="AdoMet_MTases"/>
    <property type="match status" value="1"/>
</dbReference>
<dbReference type="Gene3D" id="2.60.120.590">
    <property type="entry name" value="Alpha-ketoglutarate-dependent dioxygenase AlkB-like"/>
    <property type="match status" value="1"/>
</dbReference>
<evidence type="ECO:0000256" key="5">
    <source>
        <dbReference type="ARBA" id="ARBA00022833"/>
    </source>
</evidence>
<dbReference type="SUPFAM" id="SSF51197">
    <property type="entry name" value="Clavaminate synthase-like"/>
    <property type="match status" value="1"/>
</dbReference>
<dbReference type="GO" id="GO:0005634">
    <property type="term" value="C:nucleus"/>
    <property type="evidence" value="ECO:0007669"/>
    <property type="project" value="TreeGrafter"/>
</dbReference>
<dbReference type="SUPFAM" id="SSF53335">
    <property type="entry name" value="S-adenosyl-L-methionine-dependent methyltransferases"/>
    <property type="match status" value="1"/>
</dbReference>
<dbReference type="PANTHER" id="PTHR13069:SF21">
    <property type="entry name" value="ALKYLATED DNA REPAIR PROTEIN ALKB HOMOLOG 8"/>
    <property type="match status" value="1"/>
</dbReference>
<dbReference type="Pfam" id="PF13532">
    <property type="entry name" value="2OG-FeII_Oxy_2"/>
    <property type="match status" value="1"/>
</dbReference>
<comment type="similarity">
    <text evidence="1">Belongs to the alkB family.</text>
</comment>
<protein>
    <recommendedName>
        <fullName evidence="2">tRNA (carboxymethyluridine(34)-5-O)-methyltransferase</fullName>
        <ecNumber evidence="2">2.1.1.229</ecNumber>
    </recommendedName>
    <alternativeName>
        <fullName evidence="11">Alkylated DNA repair protein alkB homolog 8</fullName>
    </alternativeName>
    <alternativeName>
        <fullName evidence="12">S-adenosyl-L-methionine-dependent tRNA methyltransferase ALKBH8</fullName>
    </alternativeName>
</protein>
<keyword evidence="3" id="KW-0489">Methyltransferase</keyword>
<evidence type="ECO:0000256" key="2">
    <source>
        <dbReference type="ARBA" id="ARBA00012808"/>
    </source>
</evidence>
<comment type="function">
    <text evidence="10">Catalyzes the methylation of 5-carboxymethyl uridine to 5-methylcarboxymethyl uridine at the wobble position of the anticodon loop in tRNA via its methyltransferase domain. Catalyzes the last step in the formation of 5-methylcarboxymethyl uridine at the wobble position of the anticodon loop in target tRNA. Has a preference for tRNA(Arg) and tRNA(Glu), and does not bind tRNA(Lys). Binds tRNA and catalyzes the iron and alpha-ketoglutarate dependent hydroxylation of 5-methylcarboxymethyl uridine at the wobble position of the anticodon loop in tRNA via its dioxygenase domain, giving rise to 5-(S)-methoxycarbonylhydroxymethyluridine; has a preference for tRNA(Gly). Required for normal survival after DNA damage. May inhibit apoptosis and promote cell survival and angiogenesis.</text>
</comment>
<evidence type="ECO:0000256" key="3">
    <source>
        <dbReference type="ARBA" id="ARBA00022603"/>
    </source>
</evidence>
<evidence type="ECO:0000259" key="14">
    <source>
        <dbReference type="PROSITE" id="PS50102"/>
    </source>
</evidence>
<evidence type="ECO:0000256" key="10">
    <source>
        <dbReference type="ARBA" id="ARBA00045506"/>
    </source>
</evidence>
<evidence type="ECO:0000256" key="1">
    <source>
        <dbReference type="ARBA" id="ARBA00007879"/>
    </source>
</evidence>
<dbReference type="PANTHER" id="PTHR13069">
    <property type="entry name" value="ALKYLATED DNA REPAIR PROTEIN ALKB HOMOLOG 8"/>
    <property type="match status" value="1"/>
</dbReference>
<keyword evidence="5" id="KW-0862">Zinc</keyword>
<dbReference type="STRING" id="1202772.A0A1V9ZTM1"/>
<dbReference type="SUPFAM" id="SSF54928">
    <property type="entry name" value="RNA-binding domain, RBD"/>
    <property type="match status" value="1"/>
</dbReference>
<proteinExistence type="inferred from homology"/>
<dbReference type="InterPro" id="IPR029063">
    <property type="entry name" value="SAM-dependent_MTases_sf"/>
</dbReference>
<keyword evidence="7" id="KW-0408">Iron</keyword>
<dbReference type="PROSITE" id="PS51471">
    <property type="entry name" value="FE2OG_OXY"/>
    <property type="match status" value="1"/>
</dbReference>
<sequence length="593" mass="66014">MALSIADFLKASSTESGLETLDTKTAGLEVSGLTQQQRKTSQTPYLSLTWTKRGKKHVVTEETLREQLSVHGSVVQIIMGTGSRKTAIVEFSTAESAAAAKEALDGVPVASIGGKAFHMEFAVLRKTYEAEAAFNRVPNFDSTRMDADPSSFVPGLLVYRDFITEAEETLLLEELDKGDWRRTIRARQVQHFGYEFNYKTQNVRKCDPSTPLENMAPFCRSLINKMPPTFDGTPDQMTANEYLPGQGIASHIDTHSAFTGSIATLSLGHGSVMDFRHPDGRVESLLLAPRSLYIMNGASRYQWTHCVQPRSFDVIDGCKVPRARRVSITFRKLQATPCTCAFPDQCDSRIFAPVDDTEAPMCPTETEKLYVHAFYEKVAEHFSSTRHSPWPRIEEFVRALPEGTLLADIGKGCGNGKYMKCMPPSVSTCIGGDRSESLVKICKTHDLNVMVLDALVVPLRAGAFDVAISIAVLHHLSTLSHRLQAVKEVLRVLRVGGQGVIYAWAQEQTEDSRRTFDATSQDCMVPWNLDRRYVKDDDEAASKAPIVVQRYCHMFKEVSLGELDTLVRLCGNATITESYYDENNWAVIFTKTH</sequence>
<dbReference type="EC" id="2.1.1.229" evidence="2"/>
<evidence type="ECO:0000256" key="12">
    <source>
        <dbReference type="ARBA" id="ARBA00049802"/>
    </source>
</evidence>
<organism evidence="16 17">
    <name type="scientific">Achlya hypogyna</name>
    <name type="common">Oomycete</name>
    <name type="synonym">Protoachlya hypogyna</name>
    <dbReference type="NCBI Taxonomy" id="1202772"/>
    <lineage>
        <taxon>Eukaryota</taxon>
        <taxon>Sar</taxon>
        <taxon>Stramenopiles</taxon>
        <taxon>Oomycota</taxon>
        <taxon>Saprolegniomycetes</taxon>
        <taxon>Saprolegniales</taxon>
        <taxon>Achlyaceae</taxon>
        <taxon>Achlya</taxon>
    </lineage>
</organism>
<dbReference type="InterPro" id="IPR035979">
    <property type="entry name" value="RBD_domain_sf"/>
</dbReference>